<dbReference type="InterPro" id="IPR018691">
    <property type="entry name" value="DUF2188"/>
</dbReference>
<dbReference type="Pfam" id="PF09954">
    <property type="entry name" value="DUF2188"/>
    <property type="match status" value="1"/>
</dbReference>
<comment type="caution">
    <text evidence="2">The sequence shown here is derived from an EMBL/GenBank/DDBJ whole genome shotgun (WGS) entry which is preliminary data.</text>
</comment>
<evidence type="ECO:0000313" key="3">
    <source>
        <dbReference type="Proteomes" id="UP000251558"/>
    </source>
</evidence>
<name>A0A330H9C6_9HYPH</name>
<protein>
    <submittedName>
        <fullName evidence="2">DUF2188 domain-containing protein</fullName>
    </submittedName>
</protein>
<accession>A0A330H9C6</accession>
<organism evidence="2 3">
    <name type="scientific">Mesorhizobium hawassense</name>
    <dbReference type="NCBI Taxonomy" id="1209954"/>
    <lineage>
        <taxon>Bacteria</taxon>
        <taxon>Pseudomonadati</taxon>
        <taxon>Pseudomonadota</taxon>
        <taxon>Alphaproteobacteria</taxon>
        <taxon>Hyphomicrobiales</taxon>
        <taxon>Phyllobacteriaceae</taxon>
        <taxon>Mesorhizobium</taxon>
    </lineage>
</organism>
<dbReference type="OrthoDB" id="8858565at2"/>
<reference evidence="2 3" key="1">
    <citation type="submission" date="2018-07" db="EMBL/GenBank/DDBJ databases">
        <title>Diversity of Mesorhizobium strains in Brazil.</title>
        <authorList>
            <person name="Helene L.C.F."/>
            <person name="Dall'Agnol R."/>
            <person name="Delamuta J.R.M."/>
            <person name="Hungria M."/>
        </authorList>
    </citation>
    <scope>NUCLEOTIDE SEQUENCE [LARGE SCALE GENOMIC DNA]</scope>
    <source>
        <strain evidence="2 3">AC99b</strain>
    </source>
</reference>
<dbReference type="AlphaFoldDB" id="A0A330H9C6"/>
<gene>
    <name evidence="2" type="ORF">DPM33_33900</name>
</gene>
<evidence type="ECO:0000313" key="2">
    <source>
        <dbReference type="EMBL" id="RAZ82944.1"/>
    </source>
</evidence>
<dbReference type="EMBL" id="QMBP01000031">
    <property type="protein sequence ID" value="RAZ82944.1"/>
    <property type="molecule type" value="Genomic_DNA"/>
</dbReference>
<feature type="compositionally biased region" description="Basic and acidic residues" evidence="1">
    <location>
        <begin position="71"/>
        <end position="80"/>
    </location>
</feature>
<keyword evidence="3" id="KW-1185">Reference proteome</keyword>
<feature type="region of interest" description="Disordered" evidence="1">
    <location>
        <begin position="1"/>
        <end position="80"/>
    </location>
</feature>
<dbReference type="RefSeq" id="WP_112101705.1">
    <property type="nucleotide sequence ID" value="NZ_QMBP01000031.1"/>
</dbReference>
<evidence type="ECO:0000256" key="1">
    <source>
        <dbReference type="SAM" id="MobiDB-lite"/>
    </source>
</evidence>
<sequence length="80" mass="8615">MAKGKNASGTHHVVPNPDGGWDICRGGGSRSSGHFDNKQDAVDRGRQISRNADTELKIHNRDGRIGQSDSHGNDPRNIKG</sequence>
<proteinExistence type="predicted"/>
<feature type="compositionally biased region" description="Basic and acidic residues" evidence="1">
    <location>
        <begin position="33"/>
        <end position="64"/>
    </location>
</feature>
<dbReference type="Proteomes" id="UP000251558">
    <property type="component" value="Unassembled WGS sequence"/>
</dbReference>